<organism evidence="4 5">
    <name type="scientific">Photobacterium halotolerans</name>
    <dbReference type="NCBI Taxonomy" id="265726"/>
    <lineage>
        <taxon>Bacteria</taxon>
        <taxon>Pseudomonadati</taxon>
        <taxon>Pseudomonadota</taxon>
        <taxon>Gammaproteobacteria</taxon>
        <taxon>Vibrionales</taxon>
        <taxon>Vibrionaceae</taxon>
        <taxon>Photobacterium</taxon>
    </lineage>
</organism>
<dbReference type="PROSITE" id="PS50977">
    <property type="entry name" value="HTH_TETR_2"/>
    <property type="match status" value="1"/>
</dbReference>
<evidence type="ECO:0000259" key="3">
    <source>
        <dbReference type="PROSITE" id="PS50977"/>
    </source>
</evidence>
<dbReference type="InterPro" id="IPR050109">
    <property type="entry name" value="HTH-type_TetR-like_transc_reg"/>
</dbReference>
<dbReference type="GO" id="GO:0000976">
    <property type="term" value="F:transcription cis-regulatory region binding"/>
    <property type="evidence" value="ECO:0007669"/>
    <property type="project" value="TreeGrafter"/>
</dbReference>
<protein>
    <submittedName>
        <fullName evidence="4">TetR family transcriptional regulator</fullName>
    </submittedName>
</protein>
<dbReference type="PANTHER" id="PTHR30055">
    <property type="entry name" value="HTH-TYPE TRANSCRIPTIONAL REGULATOR RUTR"/>
    <property type="match status" value="1"/>
</dbReference>
<evidence type="ECO:0000256" key="2">
    <source>
        <dbReference type="PROSITE-ProRule" id="PRU00335"/>
    </source>
</evidence>
<keyword evidence="5" id="KW-1185">Reference proteome</keyword>
<evidence type="ECO:0000256" key="1">
    <source>
        <dbReference type="ARBA" id="ARBA00023125"/>
    </source>
</evidence>
<dbReference type="PATRIC" id="fig|265726.11.peg.2029"/>
<keyword evidence="1 2" id="KW-0238">DNA-binding</keyword>
<dbReference type="OrthoDB" id="5293556at2"/>
<evidence type="ECO:0000313" key="5">
    <source>
        <dbReference type="Proteomes" id="UP000033633"/>
    </source>
</evidence>
<dbReference type="Pfam" id="PF21351">
    <property type="entry name" value="TetR_C_41"/>
    <property type="match status" value="1"/>
</dbReference>
<feature type="DNA-binding region" description="H-T-H motif" evidence="2">
    <location>
        <begin position="31"/>
        <end position="50"/>
    </location>
</feature>
<dbReference type="Gene3D" id="1.10.357.10">
    <property type="entry name" value="Tetracycline Repressor, domain 2"/>
    <property type="match status" value="1"/>
</dbReference>
<dbReference type="InterPro" id="IPR049484">
    <property type="entry name" value="Rv0078-like_C"/>
</dbReference>
<sequence length="194" mass="21057">MNRAITMEQTRLALLQHARALFGTVGFADTVMDELTGRAGLTRGALYHHFGGKKGLFLAVYQQLDQEMDQRLQAISASAPDSWSAFSGRCHAYLKMATEPDIQRIMIRDAASVLDSEQIQAVRMSCIDAIAGLLAQLIGDKIIPDTSPVMLARLINGALLDTARSIAASENSAIALNEAAQSLDLMLNGLRRSR</sequence>
<dbReference type="Pfam" id="PF00440">
    <property type="entry name" value="TetR_N"/>
    <property type="match status" value="1"/>
</dbReference>
<dbReference type="Proteomes" id="UP000033633">
    <property type="component" value="Unassembled WGS sequence"/>
</dbReference>
<dbReference type="STRING" id="265726.KY46_03415"/>
<gene>
    <name evidence="4" type="ORF">KY46_03415</name>
</gene>
<dbReference type="AlphaFoldDB" id="A0A0F5VFN6"/>
<name>A0A0F5VFN6_9GAMM</name>
<comment type="caution">
    <text evidence="4">The sequence shown here is derived from an EMBL/GenBank/DDBJ whole genome shotgun (WGS) entry which is preliminary data.</text>
</comment>
<dbReference type="InterPro" id="IPR009057">
    <property type="entry name" value="Homeodomain-like_sf"/>
</dbReference>
<reference evidence="4 5" key="1">
    <citation type="submission" date="2014-12" db="EMBL/GenBank/DDBJ databases">
        <title>Mercury Reductase activity and rhizosphere competence traits in the genome of root associated Photobacterium halotolerans MELD1.</title>
        <authorList>
            <person name="Mathew D.C."/>
            <person name="Huang C.-C."/>
        </authorList>
    </citation>
    <scope>NUCLEOTIDE SEQUENCE [LARGE SCALE GENOMIC DNA]</scope>
    <source>
        <strain evidence="4 5">MELD1</strain>
    </source>
</reference>
<proteinExistence type="predicted"/>
<accession>A0A0F5VFN6</accession>
<dbReference type="PRINTS" id="PR00455">
    <property type="entry name" value="HTHTETR"/>
</dbReference>
<dbReference type="EMBL" id="JWYV01000002">
    <property type="protein sequence ID" value="KKD00873.1"/>
    <property type="molecule type" value="Genomic_DNA"/>
</dbReference>
<feature type="domain" description="HTH tetR-type" evidence="3">
    <location>
        <begin position="8"/>
        <end position="68"/>
    </location>
</feature>
<evidence type="ECO:0000313" key="4">
    <source>
        <dbReference type="EMBL" id="KKD00873.1"/>
    </source>
</evidence>
<dbReference type="PANTHER" id="PTHR30055:SF223">
    <property type="entry name" value="HTH-TYPE TRANSCRIPTIONAL REGULATOR UIDR"/>
    <property type="match status" value="1"/>
</dbReference>
<dbReference type="SUPFAM" id="SSF46689">
    <property type="entry name" value="Homeodomain-like"/>
    <property type="match status" value="1"/>
</dbReference>
<dbReference type="GO" id="GO:0003700">
    <property type="term" value="F:DNA-binding transcription factor activity"/>
    <property type="evidence" value="ECO:0007669"/>
    <property type="project" value="TreeGrafter"/>
</dbReference>
<dbReference type="InterPro" id="IPR001647">
    <property type="entry name" value="HTH_TetR"/>
</dbReference>